<gene>
    <name evidence="2" type="ORF">BVG16_25475</name>
</gene>
<dbReference type="Proteomes" id="UP000190188">
    <property type="component" value="Unassembled WGS sequence"/>
</dbReference>
<feature type="domain" description="Rhamnogalacturonase A/B/Epimerase-like pectate lyase" evidence="1">
    <location>
        <begin position="4"/>
        <end position="74"/>
    </location>
</feature>
<evidence type="ECO:0000313" key="3">
    <source>
        <dbReference type="Proteomes" id="UP000190188"/>
    </source>
</evidence>
<name>A0A1T2X3F2_9BACL</name>
<dbReference type="AlphaFoldDB" id="A0A1T2X3F2"/>
<sequence>MPDINVKDFGAKGNGVTDDSNAIQQAINSIKNTGGSILFPDGVYKANFTISSSNITVTGTGTIKGSINLYGQVTTTDRYNGGTSNVRIENITIQGDKTRNGINCKWYVGVKITNVRFINCLKAVYFEKVDKTQHCSRFIISNNQLIDCNYGLYVDYIQPTDGGSFVVGDVHFSNNMYESRAGYAGAFGNMYHIYAEGLDGLICKGNTFFFGHTGVEQSNIYINNFNWVIIEGNHLFEAQDSAVICKNGSNLIVTNNNVAWALKYGVYLSNIISGVINGNNLTWKSGEDIQSVGVYLEKSPYFIGNISNNNIFFPGICAIQIKDSSYINIQGNVGRAQYGKSQAVQVDTATTSIMVTQANNQFTNFKA</sequence>
<dbReference type="Gene3D" id="2.160.20.10">
    <property type="entry name" value="Single-stranded right-handed beta-helix, Pectin lyase-like"/>
    <property type="match status" value="1"/>
</dbReference>
<dbReference type="EMBL" id="MSZX01000012">
    <property type="protein sequence ID" value="OPA74103.1"/>
    <property type="molecule type" value="Genomic_DNA"/>
</dbReference>
<protein>
    <recommendedName>
        <fullName evidence="1">Rhamnogalacturonase A/B/Epimerase-like pectate lyase domain-containing protein</fullName>
    </recommendedName>
</protein>
<dbReference type="InterPro" id="IPR011050">
    <property type="entry name" value="Pectin_lyase_fold/virulence"/>
</dbReference>
<keyword evidence="3" id="KW-1185">Reference proteome</keyword>
<reference evidence="2 3" key="1">
    <citation type="submission" date="2017-01" db="EMBL/GenBank/DDBJ databases">
        <title>Genome analysis of Paenibacillus selenitrireducens ES3-24.</title>
        <authorList>
            <person name="Xu D."/>
            <person name="Yao R."/>
            <person name="Zheng S."/>
        </authorList>
    </citation>
    <scope>NUCLEOTIDE SEQUENCE [LARGE SCALE GENOMIC DNA]</scope>
    <source>
        <strain evidence="2 3">ES3-24</strain>
    </source>
</reference>
<dbReference type="InterPro" id="IPR024535">
    <property type="entry name" value="RHGA/B-epi-like_pectate_lyase"/>
</dbReference>
<dbReference type="SUPFAM" id="SSF51126">
    <property type="entry name" value="Pectin lyase-like"/>
    <property type="match status" value="1"/>
</dbReference>
<evidence type="ECO:0000259" key="1">
    <source>
        <dbReference type="Pfam" id="PF12708"/>
    </source>
</evidence>
<dbReference type="InterPro" id="IPR012334">
    <property type="entry name" value="Pectin_lyas_fold"/>
</dbReference>
<dbReference type="OrthoDB" id="6502305at2"/>
<organism evidence="2 3">
    <name type="scientific">Paenibacillus selenitireducens</name>
    <dbReference type="NCBI Taxonomy" id="1324314"/>
    <lineage>
        <taxon>Bacteria</taxon>
        <taxon>Bacillati</taxon>
        <taxon>Bacillota</taxon>
        <taxon>Bacilli</taxon>
        <taxon>Bacillales</taxon>
        <taxon>Paenibacillaceae</taxon>
        <taxon>Paenibacillus</taxon>
    </lineage>
</organism>
<evidence type="ECO:0000313" key="2">
    <source>
        <dbReference type="EMBL" id="OPA74103.1"/>
    </source>
</evidence>
<dbReference type="Pfam" id="PF12708">
    <property type="entry name" value="Pect-lyase_RHGA_epim"/>
    <property type="match status" value="1"/>
</dbReference>
<dbReference type="InterPro" id="IPR006626">
    <property type="entry name" value="PbH1"/>
</dbReference>
<accession>A0A1T2X3F2</accession>
<dbReference type="RefSeq" id="WP_078502020.1">
    <property type="nucleotide sequence ID" value="NZ_MSZX01000012.1"/>
</dbReference>
<comment type="caution">
    <text evidence="2">The sequence shown here is derived from an EMBL/GenBank/DDBJ whole genome shotgun (WGS) entry which is preliminary data.</text>
</comment>
<dbReference type="SMART" id="SM00710">
    <property type="entry name" value="PbH1"/>
    <property type="match status" value="4"/>
</dbReference>
<dbReference type="STRING" id="1324314.BVG16_25475"/>
<proteinExistence type="predicted"/>